<sequence length="574" mass="65265">MAPLFFNDLSFDIKKLILSYIIRPEDLKSLCLTSKQIREIVTPQLYKKVLLFIGGQKDLRVSALLSRSNPGIQHIRKICLQLEKTFLPSQILQDSSDESEEEEVEVRVEDVLGAARQAQFTVRLLLDFLPNDILETFSWQNWEPFSMDNWILLLKKQKRLKAIECACVNSPFMPVLEKHPELLKNLEGASSVHFYPDNLDRLQACQKILQAQPEISEMQLTSDRALAEEVPEGLQDSSIRPGLISRTIFSHFMPFETCKPMVLKKLSIDNIDLRYAADTYMKFIKFSALESLVIGGCTGADAVFAQLSKPHLRPTKLEKLRWFHEETSEPHALEAFEGLLDALSGLKILHVDINNITGLPRASAIAHHGQTLQMLGVRSRMPHSAILMYESEQFDEICTNCLELRQLSVTFPPTSVSNAAPSADFKTYLRSCKKLRHLVTVNFHGWPSTDSSFIGRSRKMKPLWYDLYEHNLQRLAQQIFEASDTNSAEQGWGLGHRSMLSVIAFGANGKTPYDEPQHVKLKQVPFVRGMQTDAFGKTSMLAVKTVWKMVQFIEPESDILNHSLYDLHDVHNSP</sequence>
<keyword evidence="2" id="KW-1185">Reference proteome</keyword>
<dbReference type="Proteomes" id="UP001276659">
    <property type="component" value="Unassembled WGS sequence"/>
</dbReference>
<reference evidence="1" key="1">
    <citation type="submission" date="2022-11" db="EMBL/GenBank/DDBJ databases">
        <title>Chromosomal genome sequence assembly and mating type (MAT) locus characterization of the leprose asexual lichenized fungus Lepraria neglecta (Nyl.) Erichsen.</title>
        <authorList>
            <person name="Allen J.L."/>
            <person name="Pfeffer B."/>
        </authorList>
    </citation>
    <scope>NUCLEOTIDE SEQUENCE</scope>
    <source>
        <strain evidence="1">Allen 5258</strain>
    </source>
</reference>
<dbReference type="Gene3D" id="3.80.10.10">
    <property type="entry name" value="Ribonuclease Inhibitor"/>
    <property type="match status" value="1"/>
</dbReference>
<name>A0AAE0DKR1_9LECA</name>
<evidence type="ECO:0000313" key="2">
    <source>
        <dbReference type="Proteomes" id="UP001276659"/>
    </source>
</evidence>
<dbReference type="InterPro" id="IPR032675">
    <property type="entry name" value="LRR_dom_sf"/>
</dbReference>
<dbReference type="EMBL" id="JASNWA010000007">
    <property type="protein sequence ID" value="KAK3173394.1"/>
    <property type="molecule type" value="Genomic_DNA"/>
</dbReference>
<proteinExistence type="predicted"/>
<dbReference type="AlphaFoldDB" id="A0AAE0DKR1"/>
<evidence type="ECO:0000313" key="1">
    <source>
        <dbReference type="EMBL" id="KAK3173394.1"/>
    </source>
</evidence>
<gene>
    <name evidence="1" type="ORF">OEA41_006723</name>
</gene>
<protein>
    <recommendedName>
        <fullName evidence="3">F-box domain-containing protein</fullName>
    </recommendedName>
</protein>
<dbReference type="SUPFAM" id="SSF52047">
    <property type="entry name" value="RNI-like"/>
    <property type="match status" value="1"/>
</dbReference>
<organism evidence="1 2">
    <name type="scientific">Lepraria neglecta</name>
    <dbReference type="NCBI Taxonomy" id="209136"/>
    <lineage>
        <taxon>Eukaryota</taxon>
        <taxon>Fungi</taxon>
        <taxon>Dikarya</taxon>
        <taxon>Ascomycota</taxon>
        <taxon>Pezizomycotina</taxon>
        <taxon>Lecanoromycetes</taxon>
        <taxon>OSLEUM clade</taxon>
        <taxon>Lecanoromycetidae</taxon>
        <taxon>Lecanorales</taxon>
        <taxon>Lecanorineae</taxon>
        <taxon>Stereocaulaceae</taxon>
        <taxon>Lepraria</taxon>
    </lineage>
</organism>
<evidence type="ECO:0008006" key="3">
    <source>
        <dbReference type="Google" id="ProtNLM"/>
    </source>
</evidence>
<accession>A0AAE0DKR1</accession>
<comment type="caution">
    <text evidence="1">The sequence shown here is derived from an EMBL/GenBank/DDBJ whole genome shotgun (WGS) entry which is preliminary data.</text>
</comment>